<dbReference type="InterPro" id="IPR051942">
    <property type="entry name" value="DENN_domain_containing_2"/>
</dbReference>
<dbReference type="InterPro" id="IPR037516">
    <property type="entry name" value="Tripartite_DENN"/>
</dbReference>
<dbReference type="InterPro" id="IPR001194">
    <property type="entry name" value="cDENN_dom"/>
</dbReference>
<dbReference type="PANTHER" id="PTHR15288:SF0">
    <property type="entry name" value="UDENN DOMAIN-CONTAINING PROTEIN"/>
    <property type="match status" value="1"/>
</dbReference>
<keyword evidence="4" id="KW-1185">Reference proteome</keyword>
<dbReference type="SMART" id="SM00799">
    <property type="entry name" value="DENN"/>
    <property type="match status" value="1"/>
</dbReference>
<dbReference type="Pfam" id="PF03456">
    <property type="entry name" value="uDENN"/>
    <property type="match status" value="1"/>
</dbReference>
<name>A0A8X8AIM3_POPTO</name>
<evidence type="ECO:0000313" key="3">
    <source>
        <dbReference type="EMBL" id="KAG6787472.1"/>
    </source>
</evidence>
<evidence type="ECO:0000256" key="1">
    <source>
        <dbReference type="SAM" id="MobiDB-lite"/>
    </source>
</evidence>
<dbReference type="AlphaFoldDB" id="A0A8X8AIM3"/>
<sequence>MGTKGDGESQEERPHSPYSVLQHLSEEAFRVAGEALHSVYPGTDPGFKSMQRSHSEIFTNGAGSLRSSSFRKLKTRMQNAWRWGGDSRERGYSPSFNPEVLANQKRQWYQFNSKSLNHSKYEPTSLFEHFIVAGLHPDANLEKVEDAFATEKKWESDMEKSGLLDFNSMQRRAPSFPTLEPQILFKYPPGKRLAMRSKDLAAFCFPGGVKTRLLERTPSLSELNELVYGQEHLGRDDFSFIFSLKVADNDTLYGVCLHVTEIVQRPPGILSSQSPLSRSTGRCCRFLVSAPRCYCVLTRVPFFELHYEMLNSYFSAIHYIYLHGCSIIAQERLNRITQFVSEMSLTACMPSVSKQHGQMYENVDCLDREYDADWMASAIPVDSAVALTAAAAGIIPDYVIPTLSPKIWEPQSPESVTASEASDSSQAREVDKDGRKYLQYFDDYASLSPESHCDALERSYGGDENGHVSPVLGMFSCSRSRRLDRLGSFDTLFSSVRSIVSEDEDDELFPDHEKDFGDDLILEWAKENKNDLLQIICGYHAMPLPQRGNGIVFQPLDHLQAIEYKRPPTSDLGFCNNYLASFEAAKVNAKLAAAEEALALSIWTTATVCRVLSLENVKSLSYEIASWKSDTCFFFQVLALVAGVLLEKQVVVVCPNLGVLSAVVLSLVPMIRPFQWQSLLLPILPRQMLDFLDAPVPFIVRLIRCRERPYSNFSFWNCCSDLHVTGCGEVGIQHRPADLKIKTSNLVHVNVLKNQVKMCHLPTLPRYKELVSELRPLHDRLSLESSVAKRHPVYRCNDVQVLLVAGLNAKPLFLHAYLSYSWKLKLHKSIDRHGGFFKQSLSGRMLIKIIAEAATRFLTVMRRYLESLCSDLRSYTITSVQSNNDRVSLLLKDSFIDSFNSRDRSFIKHFVDTQLFAVLSDSRLSSFEHGSF</sequence>
<feature type="region of interest" description="Disordered" evidence="1">
    <location>
        <begin position="411"/>
        <end position="430"/>
    </location>
</feature>
<dbReference type="Proteomes" id="UP000886885">
    <property type="component" value="Chromosome 2A"/>
</dbReference>
<gene>
    <name evidence="3" type="ORF">POTOM_009112</name>
</gene>
<accession>A0A8X8AIM3</accession>
<comment type="caution">
    <text evidence="3">The sequence shown here is derived from an EMBL/GenBank/DDBJ whole genome shotgun (WGS) entry which is preliminary data.</text>
</comment>
<feature type="domain" description="UDENN" evidence="2">
    <location>
        <begin position="161"/>
        <end position="930"/>
    </location>
</feature>
<evidence type="ECO:0000259" key="2">
    <source>
        <dbReference type="PROSITE" id="PS50211"/>
    </source>
</evidence>
<feature type="compositionally biased region" description="Polar residues" evidence="1">
    <location>
        <begin position="412"/>
        <end position="425"/>
    </location>
</feature>
<dbReference type="EMBL" id="JAAWWB010000003">
    <property type="protein sequence ID" value="KAG6787472.1"/>
    <property type="molecule type" value="Genomic_DNA"/>
</dbReference>
<protein>
    <recommendedName>
        <fullName evidence="2">UDENN domain-containing protein</fullName>
    </recommendedName>
</protein>
<dbReference type="OrthoDB" id="6019893at2759"/>
<proteinExistence type="predicted"/>
<dbReference type="InterPro" id="IPR005113">
    <property type="entry name" value="uDENN_dom"/>
</dbReference>
<dbReference type="Pfam" id="PF02141">
    <property type="entry name" value="DENN"/>
    <property type="match status" value="1"/>
</dbReference>
<evidence type="ECO:0000313" key="4">
    <source>
        <dbReference type="Proteomes" id="UP000886885"/>
    </source>
</evidence>
<organism evidence="3 4">
    <name type="scientific">Populus tomentosa</name>
    <name type="common">Chinese white poplar</name>
    <dbReference type="NCBI Taxonomy" id="118781"/>
    <lineage>
        <taxon>Eukaryota</taxon>
        <taxon>Viridiplantae</taxon>
        <taxon>Streptophyta</taxon>
        <taxon>Embryophyta</taxon>
        <taxon>Tracheophyta</taxon>
        <taxon>Spermatophyta</taxon>
        <taxon>Magnoliopsida</taxon>
        <taxon>eudicotyledons</taxon>
        <taxon>Gunneridae</taxon>
        <taxon>Pentapetalae</taxon>
        <taxon>rosids</taxon>
        <taxon>fabids</taxon>
        <taxon>Malpighiales</taxon>
        <taxon>Salicaceae</taxon>
        <taxon>Saliceae</taxon>
        <taxon>Populus</taxon>
    </lineage>
</organism>
<reference evidence="3" key="1">
    <citation type="journal article" date="2020" name="bioRxiv">
        <title>Hybrid origin of Populus tomentosa Carr. identified through genome sequencing and phylogenomic analysis.</title>
        <authorList>
            <person name="An X."/>
            <person name="Gao K."/>
            <person name="Chen Z."/>
            <person name="Li J."/>
            <person name="Yang X."/>
            <person name="Yang X."/>
            <person name="Zhou J."/>
            <person name="Guo T."/>
            <person name="Zhao T."/>
            <person name="Huang S."/>
            <person name="Miao D."/>
            <person name="Khan W.U."/>
            <person name="Rao P."/>
            <person name="Ye M."/>
            <person name="Lei B."/>
            <person name="Liao W."/>
            <person name="Wang J."/>
            <person name="Ji L."/>
            <person name="Li Y."/>
            <person name="Guo B."/>
            <person name="Mustafa N.S."/>
            <person name="Li S."/>
            <person name="Yun Q."/>
            <person name="Keller S.R."/>
            <person name="Mao J."/>
            <person name="Zhang R."/>
            <person name="Strauss S.H."/>
        </authorList>
    </citation>
    <scope>NUCLEOTIDE SEQUENCE</scope>
    <source>
        <strain evidence="3">GM15</strain>
        <tissue evidence="3">Leaf</tissue>
    </source>
</reference>
<dbReference type="PANTHER" id="PTHR15288">
    <property type="entry name" value="DENN DOMAIN-CONTAINING PROTEIN 2"/>
    <property type="match status" value="1"/>
</dbReference>
<dbReference type="PROSITE" id="PS50211">
    <property type="entry name" value="DENN"/>
    <property type="match status" value="1"/>
</dbReference>